<name>A0ABQ8HFP3_9ROSI</name>
<accession>A0ABQ8HFP3</accession>
<keyword evidence="3" id="KW-0238">DNA-binding</keyword>
<feature type="region of interest" description="Disordered" evidence="6">
    <location>
        <begin position="155"/>
        <end position="175"/>
    </location>
</feature>
<protein>
    <recommendedName>
        <fullName evidence="7">NAC domain-containing protein</fullName>
    </recommendedName>
</protein>
<keyword evidence="2" id="KW-0805">Transcription regulation</keyword>
<evidence type="ECO:0000259" key="7">
    <source>
        <dbReference type="PROSITE" id="PS51005"/>
    </source>
</evidence>
<dbReference type="Pfam" id="PF02365">
    <property type="entry name" value="NAM"/>
    <property type="match status" value="1"/>
</dbReference>
<organism evidence="8 9">
    <name type="scientific">Xanthoceras sorbifolium</name>
    <dbReference type="NCBI Taxonomy" id="99658"/>
    <lineage>
        <taxon>Eukaryota</taxon>
        <taxon>Viridiplantae</taxon>
        <taxon>Streptophyta</taxon>
        <taxon>Embryophyta</taxon>
        <taxon>Tracheophyta</taxon>
        <taxon>Spermatophyta</taxon>
        <taxon>Magnoliopsida</taxon>
        <taxon>eudicotyledons</taxon>
        <taxon>Gunneridae</taxon>
        <taxon>Pentapetalae</taxon>
        <taxon>rosids</taxon>
        <taxon>malvids</taxon>
        <taxon>Sapindales</taxon>
        <taxon>Sapindaceae</taxon>
        <taxon>Xanthoceroideae</taxon>
        <taxon>Xanthoceras</taxon>
    </lineage>
</organism>
<dbReference type="EMBL" id="JAFEMO010000011">
    <property type="protein sequence ID" value="KAH7557431.1"/>
    <property type="molecule type" value="Genomic_DNA"/>
</dbReference>
<evidence type="ECO:0000256" key="2">
    <source>
        <dbReference type="ARBA" id="ARBA00023015"/>
    </source>
</evidence>
<gene>
    <name evidence="8" type="ORF">JRO89_XS11G0155100</name>
</gene>
<proteinExistence type="predicted"/>
<evidence type="ECO:0000313" key="9">
    <source>
        <dbReference type="Proteomes" id="UP000827721"/>
    </source>
</evidence>
<evidence type="ECO:0000256" key="6">
    <source>
        <dbReference type="SAM" id="MobiDB-lite"/>
    </source>
</evidence>
<keyword evidence="9" id="KW-1185">Reference proteome</keyword>
<evidence type="ECO:0000256" key="4">
    <source>
        <dbReference type="ARBA" id="ARBA00023163"/>
    </source>
</evidence>
<evidence type="ECO:0000256" key="5">
    <source>
        <dbReference type="ARBA" id="ARBA00023242"/>
    </source>
</evidence>
<keyword evidence="5" id="KW-0539">Nucleus</keyword>
<comment type="subcellular location">
    <subcellularLocation>
        <location evidence="1">Nucleus</location>
    </subcellularLocation>
</comment>
<feature type="domain" description="NAC" evidence="7">
    <location>
        <begin position="9"/>
        <end position="188"/>
    </location>
</feature>
<dbReference type="InterPro" id="IPR003441">
    <property type="entry name" value="NAC-dom"/>
</dbReference>
<sequence length="362" mass="40508">MQFPSISPYPVGIRFHPTDTELVGFYLYNKIVAPSLLSGNNWVRDCDLYGLQEPSDIWRLFGGDDGLTNDDRALYFFTKLKKKSSNGHRICRRVASGTWAGEDSGEKIDAPNVCGFKKRFRYENTKSPQDRAWIMHEFTIGSNEMVLCRLKKNKSGGQRGVHGDRKRKLRSTTTTEEEKEQVVDLFVNSKRPRTEQVDDLLMQQNQQAEIFQELAGFSNSGNMAANHLFSGGLQVPLLLDCSDNVAESSYSSSAGLSNSGYTDHLLLDSSDNVIMSVEIGEIAAESSSTVVVAVPIQTKPSIIEAERYINLDEEEIENGVNLAQSSPHGIADEDYFTLDDLNNLLCFDDPDIAFFTDQMTWL</sequence>
<dbReference type="Gene3D" id="2.170.150.80">
    <property type="entry name" value="NAC domain"/>
    <property type="match status" value="1"/>
</dbReference>
<evidence type="ECO:0000256" key="3">
    <source>
        <dbReference type="ARBA" id="ARBA00023125"/>
    </source>
</evidence>
<dbReference type="PANTHER" id="PTHR31989">
    <property type="entry name" value="NAC DOMAIN-CONTAINING PROTEIN 82-RELATED"/>
    <property type="match status" value="1"/>
</dbReference>
<evidence type="ECO:0000256" key="1">
    <source>
        <dbReference type="ARBA" id="ARBA00004123"/>
    </source>
</evidence>
<reference evidence="8 9" key="1">
    <citation type="submission" date="2021-02" db="EMBL/GenBank/DDBJ databases">
        <title>Plant Genome Project.</title>
        <authorList>
            <person name="Zhang R.-G."/>
        </authorList>
    </citation>
    <scope>NUCLEOTIDE SEQUENCE [LARGE SCALE GENOMIC DNA]</scope>
    <source>
        <tissue evidence="8">Leaves</tissue>
    </source>
</reference>
<dbReference type="Proteomes" id="UP000827721">
    <property type="component" value="Unassembled WGS sequence"/>
</dbReference>
<dbReference type="SUPFAM" id="SSF101941">
    <property type="entry name" value="NAC domain"/>
    <property type="match status" value="1"/>
</dbReference>
<evidence type="ECO:0000313" key="8">
    <source>
        <dbReference type="EMBL" id="KAH7557431.1"/>
    </source>
</evidence>
<dbReference type="PROSITE" id="PS51005">
    <property type="entry name" value="NAC"/>
    <property type="match status" value="1"/>
</dbReference>
<keyword evidence="4" id="KW-0804">Transcription</keyword>
<comment type="caution">
    <text evidence="8">The sequence shown here is derived from an EMBL/GenBank/DDBJ whole genome shotgun (WGS) entry which is preliminary data.</text>
</comment>
<dbReference type="InterPro" id="IPR036093">
    <property type="entry name" value="NAC_dom_sf"/>
</dbReference>